<evidence type="ECO:0000313" key="3">
    <source>
        <dbReference type="Proteomes" id="UP000324517"/>
    </source>
</evidence>
<gene>
    <name evidence="2" type="ORF">FZC75_17265</name>
</gene>
<protein>
    <submittedName>
        <fullName evidence="2">DUF4181 domain-containing protein</fullName>
    </submittedName>
</protein>
<sequence length="136" mass="16171">MLWLNIFFIVIIVSSIMYLTKWFLRKLFNIEKTKKKFFSYNHINKWHARIDWALRIVTVVVNFILIFLISYERISILSISLVLVLIILSDFFIRAFFEWKYTDNPKEAILTISDMVILLVSVALVFGFDLLNLNVS</sequence>
<organism evidence="2 3">
    <name type="scientific">Sutcliffiella horikoshii</name>
    <dbReference type="NCBI Taxonomy" id="79883"/>
    <lineage>
        <taxon>Bacteria</taxon>
        <taxon>Bacillati</taxon>
        <taxon>Bacillota</taxon>
        <taxon>Bacilli</taxon>
        <taxon>Bacillales</taxon>
        <taxon>Bacillaceae</taxon>
        <taxon>Sutcliffiella</taxon>
    </lineage>
</organism>
<dbReference type="OrthoDB" id="2428213at2"/>
<feature type="transmembrane region" description="Helical" evidence="1">
    <location>
        <begin position="109"/>
        <end position="128"/>
    </location>
</feature>
<dbReference type="EMBL" id="VTET01000009">
    <property type="protein sequence ID" value="TYS69304.1"/>
    <property type="molecule type" value="Genomic_DNA"/>
</dbReference>
<evidence type="ECO:0000256" key="1">
    <source>
        <dbReference type="SAM" id="Phobius"/>
    </source>
</evidence>
<comment type="caution">
    <text evidence="2">The sequence shown here is derived from an EMBL/GenBank/DDBJ whole genome shotgun (WGS) entry which is preliminary data.</text>
</comment>
<proteinExistence type="predicted"/>
<dbReference type="InterPro" id="IPR025441">
    <property type="entry name" value="DUF4181"/>
</dbReference>
<dbReference type="AlphaFoldDB" id="A0A5D4T582"/>
<keyword evidence="1" id="KW-0812">Transmembrane</keyword>
<dbReference type="Pfam" id="PF13789">
    <property type="entry name" value="DUF4181"/>
    <property type="match status" value="1"/>
</dbReference>
<accession>A0A5D4T582</accession>
<keyword evidence="1" id="KW-1133">Transmembrane helix</keyword>
<evidence type="ECO:0000313" key="2">
    <source>
        <dbReference type="EMBL" id="TYS69304.1"/>
    </source>
</evidence>
<feature type="transmembrane region" description="Helical" evidence="1">
    <location>
        <begin position="52"/>
        <end position="70"/>
    </location>
</feature>
<reference evidence="2 3" key="1">
    <citation type="submission" date="2019-08" db="EMBL/GenBank/DDBJ databases">
        <title>Bacillus genomes from the desert of Cuatro Cienegas, Coahuila.</title>
        <authorList>
            <person name="Olmedo-Alvarez G."/>
        </authorList>
    </citation>
    <scope>NUCLEOTIDE SEQUENCE [LARGE SCALE GENOMIC DNA]</scope>
    <source>
        <strain evidence="2 3">CH98b_3T</strain>
    </source>
</reference>
<feature type="transmembrane region" description="Helical" evidence="1">
    <location>
        <begin position="6"/>
        <end position="24"/>
    </location>
</feature>
<dbReference type="Proteomes" id="UP000324517">
    <property type="component" value="Unassembled WGS sequence"/>
</dbReference>
<feature type="transmembrane region" description="Helical" evidence="1">
    <location>
        <begin position="76"/>
        <end position="97"/>
    </location>
</feature>
<keyword evidence="1" id="KW-0472">Membrane</keyword>
<name>A0A5D4T582_9BACI</name>
<dbReference type="RefSeq" id="WP_148980163.1">
    <property type="nucleotide sequence ID" value="NZ_JBNILM010000008.1"/>
</dbReference>